<evidence type="ECO:0000313" key="8">
    <source>
        <dbReference type="Proteomes" id="UP000677668"/>
    </source>
</evidence>
<dbReference type="InterPro" id="IPR043428">
    <property type="entry name" value="LivM-like"/>
</dbReference>
<accession>A0ABX8B7B7</accession>
<evidence type="ECO:0000256" key="1">
    <source>
        <dbReference type="ARBA" id="ARBA00004651"/>
    </source>
</evidence>
<dbReference type="PANTHER" id="PTHR30482:SF10">
    <property type="entry name" value="HIGH-AFFINITY BRANCHED-CHAIN AMINO ACID TRANSPORT PROTEIN BRAE"/>
    <property type="match status" value="1"/>
</dbReference>
<proteinExistence type="predicted"/>
<comment type="subcellular location">
    <subcellularLocation>
        <location evidence="1">Cell membrane</location>
        <topology evidence="1">Multi-pass membrane protein</topology>
    </subcellularLocation>
</comment>
<feature type="transmembrane region" description="Helical" evidence="6">
    <location>
        <begin position="148"/>
        <end position="167"/>
    </location>
</feature>
<protein>
    <submittedName>
        <fullName evidence="7">Branched-chain amino acid ABC transporter permease</fullName>
    </submittedName>
</protein>
<evidence type="ECO:0000256" key="6">
    <source>
        <dbReference type="SAM" id="Phobius"/>
    </source>
</evidence>
<gene>
    <name evidence="7" type="ORF">J8C05_11445</name>
</gene>
<evidence type="ECO:0000256" key="5">
    <source>
        <dbReference type="ARBA" id="ARBA00023136"/>
    </source>
</evidence>
<evidence type="ECO:0000256" key="2">
    <source>
        <dbReference type="ARBA" id="ARBA00022475"/>
    </source>
</evidence>
<sequence length="375" mass="39535">MHQLQADAPSRTSPSGRSWLSAIGLVAGLFLLNQAFVHGVGGYGLSEYYLRVLTLVGISIILAVSLTLVNGCAGQFSIGHAGFMAIGAYAAGAVTHFGGGPFVALLEGLPGWPVHAVRLLVSLMVGAFASGLAGWLVGLPTLRLRGDYLAIVTLGFGEIIRVVLLNIEPTGGALGFTNIAQGPDVPGQLPDQRFALFLEDTMFFWVSLAAVLTTLAVGRLAYSSFGRSLAALRENEIAAAAMGIDTTQAKTTAFVISAALTGIAGGLYAHYDNYLNPGSFTFLRSVEMVTMIVLGGLGSISGAIVGAATLTVLPEALRDLTRILPPAVIEVAPFLANLPDYRMVLYSLLLIGLMIVRPQGLFGRREWAWLARSFR</sequence>
<reference evidence="7 8" key="1">
    <citation type="submission" date="2021-03" db="EMBL/GenBank/DDBJ databases">
        <title>Genomic and phenotypic characterization of Chloracidobacterium isolates provides evidence for multiple species.</title>
        <authorList>
            <person name="Saini M.K."/>
            <person name="Costas A.M.G."/>
            <person name="Tank M."/>
            <person name="Bryant D.A."/>
        </authorList>
    </citation>
    <scope>NUCLEOTIDE SEQUENCE [LARGE SCALE GENOMIC DNA]</scope>
    <source>
        <strain evidence="7 8">N</strain>
    </source>
</reference>
<feature type="transmembrane region" description="Helical" evidence="6">
    <location>
        <begin position="19"/>
        <end position="36"/>
    </location>
</feature>
<keyword evidence="2" id="KW-1003">Cell membrane</keyword>
<evidence type="ECO:0000313" key="7">
    <source>
        <dbReference type="EMBL" id="QUV95451.1"/>
    </source>
</evidence>
<feature type="transmembrane region" description="Helical" evidence="6">
    <location>
        <begin position="344"/>
        <end position="362"/>
    </location>
</feature>
<feature type="transmembrane region" description="Helical" evidence="6">
    <location>
        <begin position="202"/>
        <end position="222"/>
    </location>
</feature>
<feature type="transmembrane region" description="Helical" evidence="6">
    <location>
        <begin position="81"/>
        <end position="104"/>
    </location>
</feature>
<keyword evidence="3 6" id="KW-0812">Transmembrane</keyword>
<name>A0ABX8B7B7_9BACT</name>
<feature type="transmembrane region" description="Helical" evidence="6">
    <location>
        <begin position="252"/>
        <end position="271"/>
    </location>
</feature>
<evidence type="ECO:0000256" key="4">
    <source>
        <dbReference type="ARBA" id="ARBA00022989"/>
    </source>
</evidence>
<dbReference type="CDD" id="cd06581">
    <property type="entry name" value="TM_PBP1_LivM_like"/>
    <property type="match status" value="1"/>
</dbReference>
<organism evidence="7 8">
    <name type="scientific">Chloracidobacterium sp. N</name>
    <dbReference type="NCBI Taxonomy" id="2821540"/>
    <lineage>
        <taxon>Bacteria</taxon>
        <taxon>Pseudomonadati</taxon>
        <taxon>Acidobacteriota</taxon>
        <taxon>Terriglobia</taxon>
        <taxon>Terriglobales</taxon>
        <taxon>Acidobacteriaceae</taxon>
        <taxon>Chloracidobacterium</taxon>
        <taxon>Chloracidobacterium aggregatum</taxon>
    </lineage>
</organism>
<keyword evidence="5 6" id="KW-0472">Membrane</keyword>
<keyword evidence="8" id="KW-1185">Reference proteome</keyword>
<dbReference type="RefSeq" id="WP_211423674.1">
    <property type="nucleotide sequence ID" value="NZ_CP072643.1"/>
</dbReference>
<dbReference type="Pfam" id="PF02653">
    <property type="entry name" value="BPD_transp_2"/>
    <property type="match status" value="1"/>
</dbReference>
<evidence type="ECO:0000256" key="3">
    <source>
        <dbReference type="ARBA" id="ARBA00022692"/>
    </source>
</evidence>
<feature type="transmembrane region" description="Helical" evidence="6">
    <location>
        <begin position="48"/>
        <end position="69"/>
    </location>
</feature>
<dbReference type="Proteomes" id="UP000677668">
    <property type="component" value="Chromosome 2"/>
</dbReference>
<keyword evidence="4 6" id="KW-1133">Transmembrane helix</keyword>
<dbReference type="InterPro" id="IPR001851">
    <property type="entry name" value="ABC_transp_permease"/>
</dbReference>
<dbReference type="PANTHER" id="PTHR30482">
    <property type="entry name" value="HIGH-AFFINITY BRANCHED-CHAIN AMINO ACID TRANSPORT SYSTEM PERMEASE"/>
    <property type="match status" value="1"/>
</dbReference>
<feature type="transmembrane region" description="Helical" evidence="6">
    <location>
        <begin position="116"/>
        <end position="136"/>
    </location>
</feature>
<dbReference type="EMBL" id="CP072643">
    <property type="protein sequence ID" value="QUV95451.1"/>
    <property type="molecule type" value="Genomic_DNA"/>
</dbReference>
<feature type="transmembrane region" description="Helical" evidence="6">
    <location>
        <begin position="291"/>
        <end position="313"/>
    </location>
</feature>